<dbReference type="SMART" id="SM00867">
    <property type="entry name" value="YceI"/>
    <property type="match status" value="1"/>
</dbReference>
<evidence type="ECO:0000259" key="3">
    <source>
        <dbReference type="SMART" id="SM00867"/>
    </source>
</evidence>
<dbReference type="SUPFAM" id="SSF49452">
    <property type="entry name" value="Starch-binding domain-like"/>
    <property type="match status" value="1"/>
</dbReference>
<keyword evidence="5" id="KW-1185">Reference proteome</keyword>
<protein>
    <submittedName>
        <fullName evidence="4">Polyisoprenoid-binding protein YceI</fullName>
    </submittedName>
</protein>
<evidence type="ECO:0000313" key="5">
    <source>
        <dbReference type="Proteomes" id="UP000198825"/>
    </source>
</evidence>
<dbReference type="PANTHER" id="PTHR34406:SF1">
    <property type="entry name" value="PROTEIN YCEI"/>
    <property type="match status" value="1"/>
</dbReference>
<dbReference type="SUPFAM" id="SSF101874">
    <property type="entry name" value="YceI-like"/>
    <property type="match status" value="1"/>
</dbReference>
<dbReference type="RefSeq" id="WP_091073263.1">
    <property type="nucleotide sequence ID" value="NZ_LT629799.1"/>
</dbReference>
<dbReference type="InterPro" id="IPR013784">
    <property type="entry name" value="Carb-bd-like_fold"/>
</dbReference>
<dbReference type="STRING" id="546874.SAMN04488544_0702"/>
<proteinExistence type="inferred from homology"/>
<reference evidence="5" key="1">
    <citation type="submission" date="2016-10" db="EMBL/GenBank/DDBJ databases">
        <authorList>
            <person name="Varghese N."/>
            <person name="Submissions S."/>
        </authorList>
    </citation>
    <scope>NUCLEOTIDE SEQUENCE [LARGE SCALE GENOMIC DNA]</scope>
    <source>
        <strain evidence="5">DSM 21743</strain>
    </source>
</reference>
<dbReference type="Gene3D" id="2.40.128.110">
    <property type="entry name" value="Lipid/polyisoprenoid-binding, YceI-like"/>
    <property type="match status" value="1"/>
</dbReference>
<evidence type="ECO:0000256" key="2">
    <source>
        <dbReference type="SAM" id="MobiDB-lite"/>
    </source>
</evidence>
<feature type="domain" description="Lipid/polyisoprenoid-binding YceI-like" evidence="3">
    <location>
        <begin position="117"/>
        <end position="284"/>
    </location>
</feature>
<name>A0A1H2LTB0_9ACTN</name>
<dbReference type="EMBL" id="LT629799">
    <property type="protein sequence ID" value="SDU83546.1"/>
    <property type="molecule type" value="Genomic_DNA"/>
</dbReference>
<dbReference type="OrthoDB" id="9811006at2"/>
<dbReference type="Pfam" id="PF13620">
    <property type="entry name" value="CarboxypepD_reg"/>
    <property type="match status" value="1"/>
</dbReference>
<organism evidence="4 5">
    <name type="scientific">Microlunatus sagamiharensis</name>
    <dbReference type="NCBI Taxonomy" id="546874"/>
    <lineage>
        <taxon>Bacteria</taxon>
        <taxon>Bacillati</taxon>
        <taxon>Actinomycetota</taxon>
        <taxon>Actinomycetes</taxon>
        <taxon>Propionibacteriales</taxon>
        <taxon>Propionibacteriaceae</taxon>
        <taxon>Microlunatus</taxon>
    </lineage>
</organism>
<dbReference type="Proteomes" id="UP000198825">
    <property type="component" value="Chromosome I"/>
</dbReference>
<dbReference type="InterPro" id="IPR036761">
    <property type="entry name" value="TTHA0802/YceI-like_sf"/>
</dbReference>
<accession>A0A1H2LTB0</accession>
<gene>
    <name evidence="4" type="ORF">SAMN04488544_0702</name>
</gene>
<dbReference type="Gene3D" id="2.60.40.1120">
    <property type="entry name" value="Carboxypeptidase-like, regulatory domain"/>
    <property type="match status" value="1"/>
</dbReference>
<sequence>MSTTGPLPGTRTGTGPVAATPGTTASGRVLTGEGWPVAGATVTVLGADGQQLARAVAGDDGGFTLPGLPPGPGTLLVAAAAHEPKAQTVVVPAQPGWGMGDLRLTRLGGTGVPAPGIYVLDTAHSTVSARAHHLGLATVTGRFTDFAGAITVDEDVTRSRVDVEIVACSIETGNAQRDAHLRSPDFLDVERHPTLRFEAEHPRREGTGWVLPGRLTLVGTTRPVELQLSYLGSGPDPWGGVRAAFSASTELKRQDFRLSWNQAVSAGIAVFGTTLRVSVDVEAVLQT</sequence>
<dbReference type="InterPro" id="IPR007372">
    <property type="entry name" value="Lipid/polyisoprenoid-bd_YceI"/>
</dbReference>
<comment type="similarity">
    <text evidence="1">Belongs to the UPF0312 family.</text>
</comment>
<dbReference type="AlphaFoldDB" id="A0A1H2LTB0"/>
<dbReference type="Pfam" id="PF04264">
    <property type="entry name" value="YceI"/>
    <property type="match status" value="1"/>
</dbReference>
<evidence type="ECO:0000313" key="4">
    <source>
        <dbReference type="EMBL" id="SDU83546.1"/>
    </source>
</evidence>
<dbReference type="GO" id="GO:0030246">
    <property type="term" value="F:carbohydrate binding"/>
    <property type="evidence" value="ECO:0007669"/>
    <property type="project" value="InterPro"/>
</dbReference>
<evidence type="ECO:0000256" key="1">
    <source>
        <dbReference type="ARBA" id="ARBA00008812"/>
    </source>
</evidence>
<feature type="region of interest" description="Disordered" evidence="2">
    <location>
        <begin position="1"/>
        <end position="26"/>
    </location>
</feature>
<dbReference type="PANTHER" id="PTHR34406">
    <property type="entry name" value="PROTEIN YCEI"/>
    <property type="match status" value="1"/>
</dbReference>